<dbReference type="GeneID" id="5230704"/>
<dbReference type="InParanoid" id="A5E6B5"/>
<dbReference type="InterPro" id="IPR009000">
    <property type="entry name" value="Transl_B-barrel_sf"/>
</dbReference>
<dbReference type="eggNOG" id="KOG0458">
    <property type="taxonomic scope" value="Eukaryota"/>
</dbReference>
<name>A5E6B5_LODEL</name>
<reference evidence="5 6" key="1">
    <citation type="journal article" date="2009" name="Nature">
        <title>Evolution of pathogenicity and sexual reproduction in eight Candida genomes.</title>
        <authorList>
            <person name="Butler G."/>
            <person name="Rasmussen M.D."/>
            <person name="Lin M.F."/>
            <person name="Santos M.A."/>
            <person name="Sakthikumar S."/>
            <person name="Munro C.A."/>
            <person name="Rheinbay E."/>
            <person name="Grabherr M."/>
            <person name="Forche A."/>
            <person name="Reedy J.L."/>
            <person name="Agrafioti I."/>
            <person name="Arnaud M.B."/>
            <person name="Bates S."/>
            <person name="Brown A.J."/>
            <person name="Brunke S."/>
            <person name="Costanzo M.C."/>
            <person name="Fitzpatrick D.A."/>
            <person name="de Groot P.W."/>
            <person name="Harris D."/>
            <person name="Hoyer L.L."/>
            <person name="Hube B."/>
            <person name="Klis F.M."/>
            <person name="Kodira C."/>
            <person name="Lennard N."/>
            <person name="Logue M.E."/>
            <person name="Martin R."/>
            <person name="Neiman A.M."/>
            <person name="Nikolaou E."/>
            <person name="Quail M.A."/>
            <person name="Quinn J."/>
            <person name="Santos M.C."/>
            <person name="Schmitzberger F.F."/>
            <person name="Sherlock G."/>
            <person name="Shah P."/>
            <person name="Silverstein K.A."/>
            <person name="Skrzypek M.S."/>
            <person name="Soll D."/>
            <person name="Staggs R."/>
            <person name="Stansfield I."/>
            <person name="Stumpf M.P."/>
            <person name="Sudbery P.E."/>
            <person name="Srikantha T."/>
            <person name="Zeng Q."/>
            <person name="Berman J."/>
            <person name="Berriman M."/>
            <person name="Heitman J."/>
            <person name="Gow N.A."/>
            <person name="Lorenz M.C."/>
            <person name="Birren B.W."/>
            <person name="Kellis M."/>
            <person name="Cuomo C.A."/>
        </authorList>
    </citation>
    <scope>NUCLEOTIDE SEQUENCE [LARGE SCALE GENOMIC DNA]</scope>
    <source>
        <strain evidence="6">ATCC 11503 / BCRC 21390 / CBS 2605 / JCM 1781 / NBRC 1676 / NRRL YB-4239</strain>
    </source>
</reference>
<dbReference type="InterPro" id="IPR000795">
    <property type="entry name" value="T_Tr_GTP-bd_dom"/>
</dbReference>
<dbReference type="GO" id="GO:0070966">
    <property type="term" value="P:nuclear-transcribed mRNA catabolic process, no-go decay"/>
    <property type="evidence" value="ECO:0007669"/>
    <property type="project" value="EnsemblFungi"/>
</dbReference>
<dbReference type="Pfam" id="PF22594">
    <property type="entry name" value="GTP-eEF1A_C"/>
    <property type="match status" value="1"/>
</dbReference>
<dbReference type="FunCoup" id="A5E6B5">
    <property type="interactions" value="59"/>
</dbReference>
<dbReference type="Proteomes" id="UP000001996">
    <property type="component" value="Unassembled WGS sequence"/>
</dbReference>
<comment type="similarity">
    <text evidence="1">Belongs to the TRAFAC class translation factor GTPase superfamily. Classic translation factor GTPase family. EF-Tu/EF-1A subfamily.</text>
</comment>
<dbReference type="SUPFAM" id="SSF50447">
    <property type="entry name" value="Translation proteins"/>
    <property type="match status" value="1"/>
</dbReference>
<gene>
    <name evidence="5" type="ORF">LELG_05154</name>
</gene>
<dbReference type="InterPro" id="IPR050100">
    <property type="entry name" value="TRAFAC_GTPase_members"/>
</dbReference>
<dbReference type="STRING" id="379508.A5E6B5"/>
<evidence type="ECO:0000259" key="4">
    <source>
        <dbReference type="PROSITE" id="PS51722"/>
    </source>
</evidence>
<dbReference type="InterPro" id="IPR054696">
    <property type="entry name" value="GTP-eEF1A_C"/>
</dbReference>
<dbReference type="AlphaFoldDB" id="A5E6B5"/>
<dbReference type="InterPro" id="IPR009001">
    <property type="entry name" value="Transl_elong_EF1A/Init_IF2_C"/>
</dbReference>
<sequence>MGRLLFDYGIVDAKTVNKLVKESEKIGKGSFALAWIMDQTEEERSHGVTVDICATDFEVASTRFTAIDAPGHKDFVPQMISGVSNADFALLVIDSITGEFEAGFALDGQTKEHTILAKNFGVQKLCVVVNKMDKEDWSQVRFDAIKNQMLEYLTSDEVGFEPSQVDFIPISGLTGNNVVKRDDSINAFSWYTGPTLGQYLEFVDIEDQNNKQLVIRDSFYFSVQDVYRDKGDLKVNGKVTSGYVQAGETLVAYPSGEALQVQTVKVALNLVDFAIKGQLATLSFKTSQLSNEAVDPIRVGDILSKQGTLIKVTKSFTASIHLFNMDKPLIVGMPLVLFRNSSQTPARISNIVEITNSDKKKKKKKKILHLNSKQTAIVEIEVDEGNSIPITTYEDNAKIGRIVLRREGRTIGAGTVISTDVNTEVETTD</sequence>
<dbReference type="GO" id="GO:0003924">
    <property type="term" value="F:GTPase activity"/>
    <property type="evidence" value="ECO:0007669"/>
    <property type="project" value="EnsemblFungi"/>
</dbReference>
<organism evidence="5 6">
    <name type="scientific">Lodderomyces elongisporus (strain ATCC 11503 / CBS 2605 / JCM 1781 / NBRC 1676 / NRRL YB-4239)</name>
    <name type="common">Yeast</name>
    <name type="synonym">Saccharomyces elongisporus</name>
    <dbReference type="NCBI Taxonomy" id="379508"/>
    <lineage>
        <taxon>Eukaryota</taxon>
        <taxon>Fungi</taxon>
        <taxon>Dikarya</taxon>
        <taxon>Ascomycota</taxon>
        <taxon>Saccharomycotina</taxon>
        <taxon>Pichiomycetes</taxon>
        <taxon>Debaryomycetaceae</taxon>
        <taxon>Candida/Lodderomyces clade</taxon>
        <taxon>Lodderomyces</taxon>
    </lineage>
</organism>
<dbReference type="VEuPathDB" id="FungiDB:LELG_05154"/>
<dbReference type="GO" id="GO:0045948">
    <property type="term" value="P:positive regulation of translational initiation"/>
    <property type="evidence" value="ECO:0007669"/>
    <property type="project" value="EnsemblFungi"/>
</dbReference>
<accession>A5E6B5</accession>
<dbReference type="OrthoDB" id="342024at2759"/>
<dbReference type="InterPro" id="IPR027417">
    <property type="entry name" value="P-loop_NTPase"/>
</dbReference>
<proteinExistence type="inferred from homology"/>
<dbReference type="EMBL" id="CH981531">
    <property type="protein sequence ID" value="EDK46973.1"/>
    <property type="molecule type" value="Genomic_DNA"/>
</dbReference>
<dbReference type="GO" id="GO:1990533">
    <property type="term" value="C:Dom34-Hbs1 complex"/>
    <property type="evidence" value="ECO:0007669"/>
    <property type="project" value="EnsemblFungi"/>
</dbReference>
<dbReference type="PRINTS" id="PR00315">
    <property type="entry name" value="ELONGATNFCT"/>
</dbReference>
<dbReference type="GO" id="GO:0072344">
    <property type="term" value="P:rescue of stalled ribosome"/>
    <property type="evidence" value="ECO:0007669"/>
    <property type="project" value="EnsemblFungi"/>
</dbReference>
<keyword evidence="2" id="KW-0547">Nucleotide-binding</keyword>
<keyword evidence="6" id="KW-1185">Reference proteome</keyword>
<keyword evidence="3" id="KW-0342">GTP-binding</keyword>
<dbReference type="PROSITE" id="PS51722">
    <property type="entry name" value="G_TR_2"/>
    <property type="match status" value="1"/>
</dbReference>
<dbReference type="Gene3D" id="2.40.30.10">
    <property type="entry name" value="Translation factors"/>
    <property type="match status" value="2"/>
</dbReference>
<dbReference type="FunFam" id="2.40.30.10:FF:000070">
    <property type="entry name" value="Translation elongation factor EF-1 subunit"/>
    <property type="match status" value="1"/>
</dbReference>
<evidence type="ECO:0000313" key="6">
    <source>
        <dbReference type="Proteomes" id="UP000001996"/>
    </source>
</evidence>
<dbReference type="GO" id="GO:0005525">
    <property type="term" value="F:GTP binding"/>
    <property type="evidence" value="ECO:0007669"/>
    <property type="project" value="UniProtKB-KW"/>
</dbReference>
<dbReference type="PANTHER" id="PTHR23115">
    <property type="entry name" value="TRANSLATION FACTOR"/>
    <property type="match status" value="1"/>
</dbReference>
<dbReference type="Gene3D" id="3.40.50.300">
    <property type="entry name" value="P-loop containing nucleotide triphosphate hydrolases"/>
    <property type="match status" value="1"/>
</dbReference>
<dbReference type="GO" id="GO:0043022">
    <property type="term" value="F:ribosome binding"/>
    <property type="evidence" value="ECO:0007669"/>
    <property type="project" value="EnsemblFungi"/>
</dbReference>
<protein>
    <recommendedName>
        <fullName evidence="4">Tr-type G domain-containing protein</fullName>
    </recommendedName>
</protein>
<evidence type="ECO:0000256" key="1">
    <source>
        <dbReference type="ARBA" id="ARBA00007249"/>
    </source>
</evidence>
<dbReference type="GO" id="GO:0070651">
    <property type="term" value="P:nonfunctional rRNA decay"/>
    <property type="evidence" value="ECO:0007669"/>
    <property type="project" value="EnsemblFungi"/>
</dbReference>
<dbReference type="OMA" id="VEAYSEC"/>
<evidence type="ECO:0000256" key="2">
    <source>
        <dbReference type="ARBA" id="ARBA00022741"/>
    </source>
</evidence>
<dbReference type="Pfam" id="PF00009">
    <property type="entry name" value="GTP_EFTU"/>
    <property type="match status" value="1"/>
</dbReference>
<feature type="domain" description="Tr-type G" evidence="4">
    <location>
        <begin position="1"/>
        <end position="211"/>
    </location>
</feature>
<dbReference type="SUPFAM" id="SSF50465">
    <property type="entry name" value="EF-Tu/eEF-1alpha/eIF2-gamma C-terminal domain"/>
    <property type="match status" value="1"/>
</dbReference>
<evidence type="ECO:0000313" key="5">
    <source>
        <dbReference type="EMBL" id="EDK46973.1"/>
    </source>
</evidence>
<evidence type="ECO:0000256" key="3">
    <source>
        <dbReference type="ARBA" id="ARBA00023134"/>
    </source>
</evidence>
<dbReference type="KEGG" id="lel:PVL30_005287"/>
<dbReference type="SUPFAM" id="SSF52540">
    <property type="entry name" value="P-loop containing nucleoside triphosphate hydrolases"/>
    <property type="match status" value="1"/>
</dbReference>
<dbReference type="HOGENOM" id="CLU_007265_3_5_1"/>